<dbReference type="OrthoDB" id="1039148at2"/>
<feature type="transmembrane region" description="Helical" evidence="1">
    <location>
        <begin position="12"/>
        <end position="35"/>
    </location>
</feature>
<sequence>MIIKNIEQKVKLAKLLSILSFAFSFAIVILMMMFLSKQLSESRKSIYILDKDIPILAKQTDESVNRPVEYKAHVNVFHSLFFTLTPDNKYIEYQMKKAMYLIDESGIQQYNNLKEKGLFNQILSSSAVLTIQTDSIFLDVPSKFFRYYGKQRIERKSSIVVRSLITEGYLKDVPRSQNNPHGVLIERWKTIENKDLKNEAKNNF</sequence>
<comment type="caution">
    <text evidence="2">The sequence shown here is derived from an EMBL/GenBank/DDBJ whole genome shotgun (WGS) entry which is preliminary data.</text>
</comment>
<name>A0A4R6H203_9BACT</name>
<dbReference type="Proteomes" id="UP000294848">
    <property type="component" value="Unassembled WGS sequence"/>
</dbReference>
<proteinExistence type="predicted"/>
<dbReference type="EMBL" id="SNWI01000005">
    <property type="protein sequence ID" value="TDO01401.1"/>
    <property type="molecule type" value="Genomic_DNA"/>
</dbReference>
<keyword evidence="1" id="KW-1133">Transmembrane helix</keyword>
<keyword evidence="1" id="KW-0472">Membrane</keyword>
<gene>
    <name evidence="2" type="ORF">DET52_105260</name>
</gene>
<keyword evidence="1" id="KW-0812">Transmembrane</keyword>
<evidence type="ECO:0000313" key="3">
    <source>
        <dbReference type="Proteomes" id="UP000294848"/>
    </source>
</evidence>
<accession>A0A4R6H203</accession>
<reference evidence="2 3" key="1">
    <citation type="submission" date="2019-03" db="EMBL/GenBank/DDBJ databases">
        <title>Freshwater and sediment microbial communities from various areas in North America, analyzing microbe dynamics in response to fracking.</title>
        <authorList>
            <person name="Lamendella R."/>
        </authorList>
    </citation>
    <scope>NUCLEOTIDE SEQUENCE [LARGE SCALE GENOMIC DNA]</scope>
    <source>
        <strain evidence="2 3">114D</strain>
    </source>
</reference>
<evidence type="ECO:0000313" key="2">
    <source>
        <dbReference type="EMBL" id="TDO01401.1"/>
    </source>
</evidence>
<dbReference type="NCBIfam" id="TIGR03781">
    <property type="entry name" value="Bac_Flav_CT_K"/>
    <property type="match status" value="1"/>
</dbReference>
<dbReference type="RefSeq" id="WP_133465302.1">
    <property type="nucleotide sequence ID" value="NZ_SNWI01000005.1"/>
</dbReference>
<dbReference type="AlphaFoldDB" id="A0A4R6H203"/>
<dbReference type="InterPro" id="IPR022276">
    <property type="entry name" value="Conjug_transposon_TraK"/>
</dbReference>
<organism evidence="2 3">
    <name type="scientific">Sunxiuqinia elliptica</name>
    <dbReference type="NCBI Taxonomy" id="655355"/>
    <lineage>
        <taxon>Bacteria</taxon>
        <taxon>Pseudomonadati</taxon>
        <taxon>Bacteroidota</taxon>
        <taxon>Bacteroidia</taxon>
        <taxon>Marinilabiliales</taxon>
        <taxon>Prolixibacteraceae</taxon>
        <taxon>Sunxiuqinia</taxon>
    </lineage>
</organism>
<evidence type="ECO:0000256" key="1">
    <source>
        <dbReference type="SAM" id="Phobius"/>
    </source>
</evidence>
<protein>
    <submittedName>
        <fullName evidence="2">Conjugative transposon TraK protein</fullName>
    </submittedName>
</protein>